<dbReference type="RefSeq" id="WP_008914600.1">
    <property type="nucleotide sequence ID" value="NZ_CM001773.1"/>
</dbReference>
<gene>
    <name evidence="2" type="ORF">OO7_03629</name>
</gene>
<dbReference type="InterPro" id="IPR009693">
    <property type="entry name" value="Glucitol_operon_activator"/>
</dbReference>
<dbReference type="EMBL" id="AKKN01000005">
    <property type="protein sequence ID" value="EKT59890.1"/>
    <property type="molecule type" value="Genomic_DNA"/>
</dbReference>
<dbReference type="HOGENOM" id="CLU_124480_1_0_6"/>
<protein>
    <submittedName>
        <fullName evidence="2">DNA-binding transcriptional activator GutM</fullName>
    </submittedName>
</protein>
<keyword evidence="1" id="KW-1133">Transmembrane helix</keyword>
<keyword evidence="1" id="KW-0812">Transmembrane</keyword>
<evidence type="ECO:0000313" key="3">
    <source>
        <dbReference type="Proteomes" id="UP000010290"/>
    </source>
</evidence>
<accession>K8WUQ7</accession>
<keyword evidence="1" id="KW-0472">Membrane</keyword>
<dbReference type="PIRSF" id="PIRSF011474">
    <property type="entry name" value="Glucitol_operon_activator"/>
    <property type="match status" value="1"/>
</dbReference>
<proteinExistence type="predicted"/>
<dbReference type="OrthoDB" id="4774974at2"/>
<reference evidence="2 3" key="1">
    <citation type="journal article" date="2012" name="BMC Genomics">
        <title>Comparative genomics of bacteria in the genus Providencia isolated from wild Drosophila melanogaster.</title>
        <authorList>
            <person name="Galac M.R."/>
            <person name="Lazzaro B.P."/>
        </authorList>
    </citation>
    <scope>NUCLEOTIDE SEQUENCE [LARGE SCALE GENOMIC DNA]</scope>
    <source>
        <strain evidence="2 3">DSM 19967</strain>
    </source>
</reference>
<feature type="transmembrane region" description="Helical" evidence="1">
    <location>
        <begin position="6"/>
        <end position="24"/>
    </location>
</feature>
<sequence length="121" mass="13737">MGTEIIVIAAIAWLSQIFFGWYQLRSFNRMFDKLCEQGRVGLGRSMGNRFSFKPRVIIALAIDENEKIISAIIMKGLTVFARPKTLTSICGYHIQDIDPEKIFPKWKTCQEALANAITPKV</sequence>
<dbReference type="Proteomes" id="UP000010290">
    <property type="component" value="Chromosome"/>
</dbReference>
<dbReference type="GO" id="GO:0003677">
    <property type="term" value="F:DNA binding"/>
    <property type="evidence" value="ECO:0007669"/>
    <property type="project" value="UniProtKB-KW"/>
</dbReference>
<name>K8WUQ7_9GAMM</name>
<evidence type="ECO:0000313" key="2">
    <source>
        <dbReference type="EMBL" id="EKT59890.1"/>
    </source>
</evidence>
<dbReference type="AlphaFoldDB" id="K8WUQ7"/>
<keyword evidence="2" id="KW-0238">DNA-binding</keyword>
<dbReference type="PATRIC" id="fig|1141660.3.peg.734"/>
<dbReference type="NCBIfam" id="NF007592">
    <property type="entry name" value="PRK10234.1"/>
    <property type="match status" value="1"/>
</dbReference>
<evidence type="ECO:0000256" key="1">
    <source>
        <dbReference type="SAM" id="Phobius"/>
    </source>
</evidence>
<dbReference type="Pfam" id="PF06923">
    <property type="entry name" value="GutM"/>
    <property type="match status" value="1"/>
</dbReference>
<organism evidence="2 3">
    <name type="scientific">Providencia sneebia DSM 19967</name>
    <dbReference type="NCBI Taxonomy" id="1141660"/>
    <lineage>
        <taxon>Bacteria</taxon>
        <taxon>Pseudomonadati</taxon>
        <taxon>Pseudomonadota</taxon>
        <taxon>Gammaproteobacteria</taxon>
        <taxon>Enterobacterales</taxon>
        <taxon>Morganellaceae</taxon>
        <taxon>Providencia</taxon>
    </lineage>
</organism>
<keyword evidence="3" id="KW-1185">Reference proteome</keyword>
<comment type="caution">
    <text evidence="2">The sequence shown here is derived from an EMBL/GenBank/DDBJ whole genome shotgun (WGS) entry which is preliminary data.</text>
</comment>